<dbReference type="Proteomes" id="UP001152607">
    <property type="component" value="Unassembled WGS sequence"/>
</dbReference>
<evidence type="ECO:0000313" key="1">
    <source>
        <dbReference type="EMBL" id="CAI6333014.1"/>
    </source>
</evidence>
<keyword evidence="2" id="KW-1185">Reference proteome</keyword>
<name>A0A9W4UCU3_9PLEO</name>
<accession>A0A9W4UCU3</accession>
<dbReference type="AlphaFoldDB" id="A0A9W4UCU3"/>
<proteinExistence type="predicted"/>
<comment type="caution">
    <text evidence="1">The sequence shown here is derived from an EMBL/GenBank/DDBJ whole genome shotgun (WGS) entry which is preliminary data.</text>
</comment>
<evidence type="ECO:0000313" key="2">
    <source>
        <dbReference type="Proteomes" id="UP001152607"/>
    </source>
</evidence>
<organism evidence="1 2">
    <name type="scientific">Periconia digitata</name>
    <dbReference type="NCBI Taxonomy" id="1303443"/>
    <lineage>
        <taxon>Eukaryota</taxon>
        <taxon>Fungi</taxon>
        <taxon>Dikarya</taxon>
        <taxon>Ascomycota</taxon>
        <taxon>Pezizomycotina</taxon>
        <taxon>Dothideomycetes</taxon>
        <taxon>Pleosporomycetidae</taxon>
        <taxon>Pleosporales</taxon>
        <taxon>Massarineae</taxon>
        <taxon>Periconiaceae</taxon>
        <taxon>Periconia</taxon>
    </lineage>
</organism>
<gene>
    <name evidence="1" type="ORF">PDIGIT_LOCUS6048</name>
</gene>
<reference evidence="1" key="1">
    <citation type="submission" date="2023-01" db="EMBL/GenBank/DDBJ databases">
        <authorList>
            <person name="Van Ghelder C."/>
            <person name="Rancurel C."/>
        </authorList>
    </citation>
    <scope>NUCLEOTIDE SEQUENCE</scope>
    <source>
        <strain evidence="1">CNCM I-4278</strain>
    </source>
</reference>
<protein>
    <submittedName>
        <fullName evidence="1">Uncharacterized protein</fullName>
    </submittedName>
</protein>
<sequence length="64" mass="7503">MMREQTKREIIVAFIPFPTAISEDLDHRNITSTERPNRSRFLLRTRSYHTSWPAIMVTPSPQSS</sequence>
<dbReference type="EMBL" id="CAOQHR010000004">
    <property type="protein sequence ID" value="CAI6333014.1"/>
    <property type="molecule type" value="Genomic_DNA"/>
</dbReference>